<dbReference type="CDD" id="cd21157">
    <property type="entry name" value="PUA_G5K"/>
    <property type="match status" value="1"/>
</dbReference>
<evidence type="ECO:0000256" key="3">
    <source>
        <dbReference type="ARBA" id="ARBA00022650"/>
    </source>
</evidence>
<keyword evidence="6 8" id="KW-0418">Kinase</keyword>
<comment type="pathway">
    <text evidence="8">Amino-acid biosynthesis; L-proline biosynthesis; L-glutamate 5-semialdehyde from L-glutamate: step 1/2.</text>
</comment>
<accession>A0A2S5KXA8</accession>
<dbReference type="PIRSF" id="PIRSF000729">
    <property type="entry name" value="GK"/>
    <property type="match status" value="1"/>
</dbReference>
<evidence type="ECO:0000313" key="11">
    <source>
        <dbReference type="Proteomes" id="UP000238196"/>
    </source>
</evidence>
<dbReference type="FunFam" id="3.40.1160.10:FF:000018">
    <property type="entry name" value="Glutamate 5-kinase"/>
    <property type="match status" value="1"/>
</dbReference>
<dbReference type="InterPro" id="IPR036974">
    <property type="entry name" value="PUA_sf"/>
</dbReference>
<dbReference type="GO" id="GO:0004349">
    <property type="term" value="F:glutamate 5-kinase activity"/>
    <property type="evidence" value="ECO:0007669"/>
    <property type="project" value="UniProtKB-UniRule"/>
</dbReference>
<keyword evidence="5 8" id="KW-0547">Nucleotide-binding</keyword>
<evidence type="ECO:0000256" key="1">
    <source>
        <dbReference type="ARBA" id="ARBA00022490"/>
    </source>
</evidence>
<dbReference type="Gene3D" id="3.40.1160.10">
    <property type="entry name" value="Acetylglutamate kinase-like"/>
    <property type="match status" value="2"/>
</dbReference>
<dbReference type="UniPathway" id="UPA00098">
    <property type="reaction ID" value="UER00359"/>
</dbReference>
<name>A0A2S5KXA8_9PROT</name>
<gene>
    <name evidence="8" type="primary">proB</name>
    <name evidence="10" type="ORF">C4K68_01580</name>
</gene>
<evidence type="ECO:0000313" key="10">
    <source>
        <dbReference type="EMBL" id="PPC79139.1"/>
    </source>
</evidence>
<dbReference type="EC" id="2.7.2.11" evidence="8"/>
<dbReference type="GO" id="GO:0055129">
    <property type="term" value="P:L-proline biosynthetic process"/>
    <property type="evidence" value="ECO:0007669"/>
    <property type="project" value="UniProtKB-UniRule"/>
</dbReference>
<organism evidence="10 11">
    <name type="scientific">Proteobacteria bacterium 228</name>
    <dbReference type="NCBI Taxonomy" id="2083153"/>
    <lineage>
        <taxon>Bacteria</taxon>
        <taxon>Pseudomonadati</taxon>
        <taxon>Pseudomonadota</taxon>
    </lineage>
</organism>
<evidence type="ECO:0000256" key="4">
    <source>
        <dbReference type="ARBA" id="ARBA00022679"/>
    </source>
</evidence>
<evidence type="ECO:0000259" key="9">
    <source>
        <dbReference type="SMART" id="SM00359"/>
    </source>
</evidence>
<dbReference type="SUPFAM" id="SSF53633">
    <property type="entry name" value="Carbamate kinase-like"/>
    <property type="match status" value="1"/>
</dbReference>
<evidence type="ECO:0000256" key="6">
    <source>
        <dbReference type="ARBA" id="ARBA00022777"/>
    </source>
</evidence>
<dbReference type="GO" id="GO:0005829">
    <property type="term" value="C:cytosol"/>
    <property type="evidence" value="ECO:0007669"/>
    <property type="project" value="TreeGrafter"/>
</dbReference>
<dbReference type="GO" id="GO:0003723">
    <property type="term" value="F:RNA binding"/>
    <property type="evidence" value="ECO:0007669"/>
    <property type="project" value="InterPro"/>
</dbReference>
<dbReference type="InterPro" id="IPR001057">
    <property type="entry name" value="Glu/AcGlu_kinase"/>
</dbReference>
<dbReference type="SUPFAM" id="SSF88697">
    <property type="entry name" value="PUA domain-like"/>
    <property type="match status" value="1"/>
</dbReference>
<sequence length="374" mass="39610">MNKRGKLAQSKRWVVKIGSSLLTNDGRGLDEAAIAGWVDQLAALHKEGVELVLVSSGAVAAGMSRLGLKERPRELFQLQATAAVGQMGLVQVWESSFSRHGLHTAQVLLTHDDLSNRTRYLNARSTLRGLVEWGVVPVINENDTVVTSEICFGDNDTLGALVANLIVADVLVILTDQQGLFTKDPRKHVDAEFVSEASAGDASLEVMAGGGAGLLGRGGMLTKVRAAKVAARSGAATIIVSGREPDVLRRLHQGEVLGTMLTSEQSPQAARKQWLAGHLKAKGKLILDAGAVRAVRESGVSLLPVGVTAVEGEFSRGEMVLCVDAAGEVIARGLVGYSAEEARLILGHSSREIAEVLGYSAEPELVHRDNLVLS</sequence>
<dbReference type="PANTHER" id="PTHR43654">
    <property type="entry name" value="GLUTAMATE 5-KINASE"/>
    <property type="match status" value="1"/>
</dbReference>
<keyword evidence="2 8" id="KW-0028">Amino-acid biosynthesis</keyword>
<dbReference type="AlphaFoldDB" id="A0A2S5KXA8"/>
<dbReference type="InterPro" id="IPR036393">
    <property type="entry name" value="AceGlu_kinase-like_sf"/>
</dbReference>
<reference evidence="10 11" key="1">
    <citation type="submission" date="2018-02" db="EMBL/GenBank/DDBJ databases">
        <title>novel marine gammaproteobacteria from coastal saline agro ecosystem.</title>
        <authorList>
            <person name="Krishnan R."/>
            <person name="Ramesh Kumar N."/>
        </authorList>
    </citation>
    <scope>NUCLEOTIDE SEQUENCE [LARGE SCALE GENOMIC DNA]</scope>
    <source>
        <strain evidence="10 11">228</strain>
    </source>
</reference>
<comment type="caution">
    <text evidence="10">The sequence shown here is derived from an EMBL/GenBank/DDBJ whole genome shotgun (WGS) entry which is preliminary data.</text>
</comment>
<dbReference type="NCBIfam" id="TIGR01027">
    <property type="entry name" value="proB"/>
    <property type="match status" value="1"/>
</dbReference>
<dbReference type="CDD" id="cd04242">
    <property type="entry name" value="AAK_G5K_ProB"/>
    <property type="match status" value="1"/>
</dbReference>
<dbReference type="InterPro" id="IPR011529">
    <property type="entry name" value="Glu_5kinase"/>
</dbReference>
<comment type="catalytic activity">
    <reaction evidence="8">
        <text>L-glutamate + ATP = L-glutamyl 5-phosphate + ADP</text>
        <dbReference type="Rhea" id="RHEA:14877"/>
        <dbReference type="ChEBI" id="CHEBI:29985"/>
        <dbReference type="ChEBI" id="CHEBI:30616"/>
        <dbReference type="ChEBI" id="CHEBI:58274"/>
        <dbReference type="ChEBI" id="CHEBI:456216"/>
        <dbReference type="EC" id="2.7.2.11"/>
    </reaction>
</comment>
<proteinExistence type="inferred from homology"/>
<dbReference type="SMART" id="SM00359">
    <property type="entry name" value="PUA"/>
    <property type="match status" value="1"/>
</dbReference>
<dbReference type="Pfam" id="PF00696">
    <property type="entry name" value="AA_kinase"/>
    <property type="match status" value="1"/>
</dbReference>
<evidence type="ECO:0000256" key="5">
    <source>
        <dbReference type="ARBA" id="ARBA00022741"/>
    </source>
</evidence>
<evidence type="ECO:0000256" key="8">
    <source>
        <dbReference type="HAMAP-Rule" id="MF_00456"/>
    </source>
</evidence>
<comment type="caution">
    <text evidence="8">Lacks conserved residue(s) required for the propagation of feature annotation.</text>
</comment>
<dbReference type="GO" id="GO:0005524">
    <property type="term" value="F:ATP binding"/>
    <property type="evidence" value="ECO:0007669"/>
    <property type="project" value="UniProtKB-KW"/>
</dbReference>
<dbReference type="Gene3D" id="2.30.130.10">
    <property type="entry name" value="PUA domain"/>
    <property type="match status" value="1"/>
</dbReference>
<dbReference type="PROSITE" id="PS50890">
    <property type="entry name" value="PUA"/>
    <property type="match status" value="1"/>
</dbReference>
<keyword evidence="7 8" id="KW-0067">ATP-binding</keyword>
<feature type="binding site" evidence="8">
    <location>
        <position position="56"/>
    </location>
    <ligand>
        <name>substrate</name>
    </ligand>
</feature>
<dbReference type="Proteomes" id="UP000238196">
    <property type="component" value="Unassembled WGS sequence"/>
</dbReference>
<dbReference type="PRINTS" id="PR00474">
    <property type="entry name" value="GLU5KINASE"/>
</dbReference>
<protein>
    <recommendedName>
        <fullName evidence="8">Glutamate 5-kinase</fullName>
        <ecNumber evidence="8">2.7.2.11</ecNumber>
    </recommendedName>
    <alternativeName>
        <fullName evidence="8">Gamma-glutamyl kinase</fullName>
        <shortName evidence="8">GK</shortName>
    </alternativeName>
</protein>
<keyword evidence="3 8" id="KW-0641">Proline biosynthesis</keyword>
<comment type="subcellular location">
    <subcellularLocation>
        <location evidence="8">Cytoplasm</location>
    </subcellularLocation>
</comment>
<dbReference type="FunFam" id="2.30.130.10:FF:000007">
    <property type="entry name" value="Glutamate 5-kinase"/>
    <property type="match status" value="1"/>
</dbReference>
<keyword evidence="1 8" id="KW-0963">Cytoplasm</keyword>
<comment type="similarity">
    <text evidence="8">Belongs to the glutamate 5-kinase family.</text>
</comment>
<feature type="binding site" evidence="8">
    <location>
        <position position="155"/>
    </location>
    <ligand>
        <name>substrate</name>
    </ligand>
</feature>
<dbReference type="InterPro" id="IPR001048">
    <property type="entry name" value="Asp/Glu/Uridylate_kinase"/>
</dbReference>
<dbReference type="InterPro" id="IPR019797">
    <property type="entry name" value="Glutamate_5-kinase_CS"/>
</dbReference>
<dbReference type="InterPro" id="IPR015947">
    <property type="entry name" value="PUA-like_sf"/>
</dbReference>
<dbReference type="PANTHER" id="PTHR43654:SF1">
    <property type="entry name" value="ISOPENTENYL PHOSPHATE KINASE"/>
    <property type="match status" value="1"/>
</dbReference>
<comment type="function">
    <text evidence="8">Catalyzes the transfer of a phosphate group to glutamate to form L-glutamate 5-phosphate.</text>
</comment>
<dbReference type="InterPro" id="IPR005715">
    <property type="entry name" value="Glu_5kinase/COase_Synthase"/>
</dbReference>
<feature type="binding site" evidence="8">
    <location>
        <begin position="175"/>
        <end position="176"/>
    </location>
    <ligand>
        <name>ATP</name>
        <dbReference type="ChEBI" id="CHEBI:30616"/>
    </ligand>
</feature>
<dbReference type="InterPro" id="IPR041739">
    <property type="entry name" value="G5K_ProB"/>
</dbReference>
<evidence type="ECO:0000256" key="2">
    <source>
        <dbReference type="ARBA" id="ARBA00022605"/>
    </source>
</evidence>
<feature type="domain" description="PUA" evidence="9">
    <location>
        <begin position="283"/>
        <end position="366"/>
    </location>
</feature>
<dbReference type="PROSITE" id="PS00902">
    <property type="entry name" value="GLUTAMATE_5_KINASE"/>
    <property type="match status" value="1"/>
</dbReference>
<dbReference type="OrthoDB" id="9804434at2"/>
<keyword evidence="4 8" id="KW-0808">Transferase</keyword>
<feature type="binding site" evidence="8">
    <location>
        <position position="143"/>
    </location>
    <ligand>
        <name>substrate</name>
    </ligand>
</feature>
<feature type="binding site" evidence="8">
    <location>
        <position position="16"/>
    </location>
    <ligand>
        <name>ATP</name>
        <dbReference type="ChEBI" id="CHEBI:30616"/>
    </ligand>
</feature>
<dbReference type="EMBL" id="PRLP01000005">
    <property type="protein sequence ID" value="PPC79139.1"/>
    <property type="molecule type" value="Genomic_DNA"/>
</dbReference>
<dbReference type="Pfam" id="PF01472">
    <property type="entry name" value="PUA"/>
    <property type="match status" value="1"/>
</dbReference>
<dbReference type="InterPro" id="IPR002478">
    <property type="entry name" value="PUA"/>
</dbReference>
<dbReference type="HAMAP" id="MF_00456">
    <property type="entry name" value="ProB"/>
    <property type="match status" value="1"/>
</dbReference>
<evidence type="ECO:0000256" key="7">
    <source>
        <dbReference type="ARBA" id="ARBA00022840"/>
    </source>
</evidence>